<keyword evidence="1" id="KW-0808">Transferase</keyword>
<keyword evidence="1" id="KW-0418">Kinase</keyword>
<dbReference type="CDD" id="cd16936">
    <property type="entry name" value="HATPase_RsbW-like"/>
    <property type="match status" value="1"/>
</dbReference>
<dbReference type="InterPro" id="IPR036890">
    <property type="entry name" value="HATPase_C_sf"/>
</dbReference>
<dbReference type="GO" id="GO:0005524">
    <property type="term" value="F:ATP binding"/>
    <property type="evidence" value="ECO:0007669"/>
    <property type="project" value="UniProtKB-KW"/>
</dbReference>
<dbReference type="InterPro" id="IPR003594">
    <property type="entry name" value="HATPase_dom"/>
</dbReference>
<organism evidence="3 4">
    <name type="scientific">Streptomyces thermospinosisporus</name>
    <dbReference type="NCBI Taxonomy" id="161482"/>
    <lineage>
        <taxon>Bacteria</taxon>
        <taxon>Bacillati</taxon>
        <taxon>Actinomycetota</taxon>
        <taxon>Actinomycetes</taxon>
        <taxon>Kitasatosporales</taxon>
        <taxon>Streptomycetaceae</taxon>
        <taxon>Streptomyces</taxon>
    </lineage>
</organism>
<dbReference type="Proteomes" id="UP001500973">
    <property type="component" value="Unassembled WGS sequence"/>
</dbReference>
<keyword evidence="3" id="KW-0067">ATP-binding</keyword>
<protein>
    <submittedName>
        <fullName evidence="3">ATP-binding protein</fullName>
    </submittedName>
</protein>
<keyword evidence="1" id="KW-0723">Serine/threonine-protein kinase</keyword>
<dbReference type="PANTHER" id="PTHR35526:SF3">
    <property type="entry name" value="ANTI-SIGMA-F FACTOR RSBW"/>
    <property type="match status" value="1"/>
</dbReference>
<reference evidence="4" key="1">
    <citation type="journal article" date="2019" name="Int. J. Syst. Evol. Microbiol.">
        <title>The Global Catalogue of Microorganisms (GCM) 10K type strain sequencing project: providing services to taxonomists for standard genome sequencing and annotation.</title>
        <authorList>
            <consortium name="The Broad Institute Genomics Platform"/>
            <consortium name="The Broad Institute Genome Sequencing Center for Infectious Disease"/>
            <person name="Wu L."/>
            <person name="Ma J."/>
        </authorList>
    </citation>
    <scope>NUCLEOTIDE SEQUENCE [LARGE SCALE GENOMIC DNA]</scope>
    <source>
        <strain evidence="4">JCM 11756</strain>
    </source>
</reference>
<dbReference type="SUPFAM" id="SSF55874">
    <property type="entry name" value="ATPase domain of HSP90 chaperone/DNA topoisomerase II/histidine kinase"/>
    <property type="match status" value="1"/>
</dbReference>
<evidence type="ECO:0000256" key="1">
    <source>
        <dbReference type="ARBA" id="ARBA00022527"/>
    </source>
</evidence>
<keyword evidence="4" id="KW-1185">Reference proteome</keyword>
<gene>
    <name evidence="3" type="ORF">GCM10009601_61600</name>
</gene>
<dbReference type="RefSeq" id="WP_344016607.1">
    <property type="nucleotide sequence ID" value="NZ_BAAAIZ010000130.1"/>
</dbReference>
<sequence>MHLTDGTALPGAGGGPRAAWVPGAGVTTAAASRAHAETTVRAHRTSQGRTPHPGDMIDLSLVVSELVTNAIRHGGGLAGFDVMTTADGVRIAVHDHSDVIPQAALGGADLPPMHQGNGYGWPLVTRLTSRIDARRRPAGGKTIAVLLPMRDAPAPADG</sequence>
<proteinExistence type="predicted"/>
<dbReference type="Gene3D" id="3.30.565.10">
    <property type="entry name" value="Histidine kinase-like ATPase, C-terminal domain"/>
    <property type="match status" value="1"/>
</dbReference>
<feature type="domain" description="Histidine kinase/HSP90-like ATPase" evidence="2">
    <location>
        <begin position="48"/>
        <end position="143"/>
    </location>
</feature>
<comment type="caution">
    <text evidence="3">The sequence shown here is derived from an EMBL/GenBank/DDBJ whole genome shotgun (WGS) entry which is preliminary data.</text>
</comment>
<dbReference type="EMBL" id="BAAAIZ010000130">
    <property type="protein sequence ID" value="GAA1435471.1"/>
    <property type="molecule type" value="Genomic_DNA"/>
</dbReference>
<evidence type="ECO:0000313" key="3">
    <source>
        <dbReference type="EMBL" id="GAA1435471.1"/>
    </source>
</evidence>
<dbReference type="Pfam" id="PF13581">
    <property type="entry name" value="HATPase_c_2"/>
    <property type="match status" value="1"/>
</dbReference>
<accession>A0ABP4JYD6</accession>
<dbReference type="PANTHER" id="PTHR35526">
    <property type="entry name" value="ANTI-SIGMA-F FACTOR RSBW-RELATED"/>
    <property type="match status" value="1"/>
</dbReference>
<evidence type="ECO:0000313" key="4">
    <source>
        <dbReference type="Proteomes" id="UP001500973"/>
    </source>
</evidence>
<dbReference type="InterPro" id="IPR050267">
    <property type="entry name" value="Anti-sigma-factor_SerPK"/>
</dbReference>
<evidence type="ECO:0000259" key="2">
    <source>
        <dbReference type="Pfam" id="PF13581"/>
    </source>
</evidence>
<name>A0ABP4JYD6_9ACTN</name>
<keyword evidence="3" id="KW-0547">Nucleotide-binding</keyword>